<keyword evidence="5" id="KW-0732">Signal</keyword>
<dbReference type="SUPFAM" id="SSF54197">
    <property type="entry name" value="HIT-like"/>
    <property type="match status" value="1"/>
</dbReference>
<evidence type="ECO:0000256" key="4">
    <source>
        <dbReference type="SAM" id="MobiDB-lite"/>
    </source>
</evidence>
<evidence type="ECO:0000256" key="5">
    <source>
        <dbReference type="SAM" id="SignalP"/>
    </source>
</evidence>
<evidence type="ECO:0000256" key="2">
    <source>
        <dbReference type="PIRSR" id="PIRSR601310-3"/>
    </source>
</evidence>
<dbReference type="CDD" id="cd01276">
    <property type="entry name" value="PKCI_related"/>
    <property type="match status" value="1"/>
</dbReference>
<dbReference type="PRINTS" id="PR00332">
    <property type="entry name" value="HISTRIAD"/>
</dbReference>
<dbReference type="Gene3D" id="3.30.428.10">
    <property type="entry name" value="HIT-like"/>
    <property type="match status" value="1"/>
</dbReference>
<feature type="signal peptide" evidence="5">
    <location>
        <begin position="1"/>
        <end position="28"/>
    </location>
</feature>
<dbReference type="InterPro" id="IPR019808">
    <property type="entry name" value="Histidine_triad_CS"/>
</dbReference>
<dbReference type="AlphaFoldDB" id="A0A1X6NQG0"/>
<dbReference type="PANTHER" id="PTHR23089">
    <property type="entry name" value="HISTIDINE TRIAD HIT PROTEIN"/>
    <property type="match status" value="1"/>
</dbReference>
<name>A0A1X6NQG0_PORUM</name>
<evidence type="ECO:0000259" key="6">
    <source>
        <dbReference type="PROSITE" id="PS51084"/>
    </source>
</evidence>
<dbReference type="InterPro" id="IPR036265">
    <property type="entry name" value="HIT-like_sf"/>
</dbReference>
<dbReference type="EMBL" id="KV919208">
    <property type="protein sequence ID" value="OSX70805.1"/>
    <property type="molecule type" value="Genomic_DNA"/>
</dbReference>
<protein>
    <recommendedName>
        <fullName evidence="6">HIT domain-containing protein</fullName>
    </recommendedName>
</protein>
<dbReference type="PROSITE" id="PS00892">
    <property type="entry name" value="HIT_1"/>
    <property type="match status" value="1"/>
</dbReference>
<evidence type="ECO:0000256" key="1">
    <source>
        <dbReference type="PIRSR" id="PIRSR601310-1"/>
    </source>
</evidence>
<dbReference type="InterPro" id="IPR011146">
    <property type="entry name" value="HIT-like"/>
</dbReference>
<evidence type="ECO:0000313" key="8">
    <source>
        <dbReference type="Proteomes" id="UP000218209"/>
    </source>
</evidence>
<dbReference type="GO" id="GO:0003824">
    <property type="term" value="F:catalytic activity"/>
    <property type="evidence" value="ECO:0007669"/>
    <property type="project" value="InterPro"/>
</dbReference>
<dbReference type="OrthoDB" id="672793at2759"/>
<feature type="active site" description="Tele-AMP-histidine intermediate" evidence="1">
    <location>
        <position position="164"/>
    </location>
</feature>
<feature type="short sequence motif" description="Histidine triad motif" evidence="2 3">
    <location>
        <begin position="162"/>
        <end position="166"/>
    </location>
</feature>
<proteinExistence type="predicted"/>
<sequence length="178" mass="18584">MLAFAPATTWRAAAALVRVGSLTRPVLASSPRAPRRVAAGRVPPPLRAMADGPTETGVAPPKDPGAETIFSKIIRKEIPADIVHEDDQCLAFNDVNPQAPVHILVIPKKPISQLSLATSEDSALLGHLMSTASAVAKAAGIADGGFRVVVNDGKDGCQSVYHLHLHVLGGRTMGWPPG</sequence>
<gene>
    <name evidence="7" type="ORF">BU14_0666s0010</name>
</gene>
<dbReference type="PROSITE" id="PS51084">
    <property type="entry name" value="HIT_2"/>
    <property type="match status" value="1"/>
</dbReference>
<evidence type="ECO:0000313" key="7">
    <source>
        <dbReference type="EMBL" id="OSX70805.1"/>
    </source>
</evidence>
<evidence type="ECO:0000256" key="3">
    <source>
        <dbReference type="PROSITE-ProRule" id="PRU00464"/>
    </source>
</evidence>
<keyword evidence="8" id="KW-1185">Reference proteome</keyword>
<dbReference type="InterPro" id="IPR001310">
    <property type="entry name" value="Histidine_triad_HIT"/>
</dbReference>
<feature type="chain" id="PRO_5012530189" description="HIT domain-containing protein" evidence="5">
    <location>
        <begin position="29"/>
        <end position="178"/>
    </location>
</feature>
<feature type="domain" description="HIT" evidence="6">
    <location>
        <begin position="69"/>
        <end position="178"/>
    </location>
</feature>
<feature type="region of interest" description="Disordered" evidence="4">
    <location>
        <begin position="43"/>
        <end position="63"/>
    </location>
</feature>
<organism evidence="7 8">
    <name type="scientific">Porphyra umbilicalis</name>
    <name type="common">Purple laver</name>
    <name type="synonym">Red alga</name>
    <dbReference type="NCBI Taxonomy" id="2786"/>
    <lineage>
        <taxon>Eukaryota</taxon>
        <taxon>Rhodophyta</taxon>
        <taxon>Bangiophyceae</taxon>
        <taxon>Bangiales</taxon>
        <taxon>Bangiaceae</taxon>
        <taxon>Porphyra</taxon>
    </lineage>
</organism>
<accession>A0A1X6NQG0</accession>
<dbReference type="Pfam" id="PF01230">
    <property type="entry name" value="HIT"/>
    <property type="match status" value="1"/>
</dbReference>
<dbReference type="Proteomes" id="UP000218209">
    <property type="component" value="Unassembled WGS sequence"/>
</dbReference>
<reference evidence="7 8" key="1">
    <citation type="submission" date="2017-03" db="EMBL/GenBank/DDBJ databases">
        <title>WGS assembly of Porphyra umbilicalis.</title>
        <authorList>
            <person name="Brawley S.H."/>
            <person name="Blouin N.A."/>
            <person name="Ficko-Blean E."/>
            <person name="Wheeler G.L."/>
            <person name="Lohr M."/>
            <person name="Goodson H.V."/>
            <person name="Jenkins J.W."/>
            <person name="Blaby-Haas C.E."/>
            <person name="Helliwell K.E."/>
            <person name="Chan C."/>
            <person name="Marriage T."/>
            <person name="Bhattacharya D."/>
            <person name="Klein A.S."/>
            <person name="Badis Y."/>
            <person name="Brodie J."/>
            <person name="Cao Y."/>
            <person name="Collen J."/>
            <person name="Dittami S.M."/>
            <person name="Gachon C.M."/>
            <person name="Green B.R."/>
            <person name="Karpowicz S."/>
            <person name="Kim J.W."/>
            <person name="Kudahl U."/>
            <person name="Lin S."/>
            <person name="Michel G."/>
            <person name="Mittag M."/>
            <person name="Olson B.J."/>
            <person name="Pangilinan J."/>
            <person name="Peng Y."/>
            <person name="Qiu H."/>
            <person name="Shu S."/>
            <person name="Singer J.T."/>
            <person name="Smith A.G."/>
            <person name="Sprecher B.N."/>
            <person name="Wagner V."/>
            <person name="Wang W."/>
            <person name="Wang Z.-Y."/>
            <person name="Yan J."/>
            <person name="Yarish C."/>
            <person name="Zoeuner-Riek S."/>
            <person name="Zhuang Y."/>
            <person name="Zou Y."/>
            <person name="Lindquist E.A."/>
            <person name="Grimwood J."/>
            <person name="Barry K."/>
            <person name="Rokhsar D.S."/>
            <person name="Schmutz J."/>
            <person name="Stiller J.W."/>
            <person name="Grossman A.R."/>
            <person name="Prochnik S.E."/>
        </authorList>
    </citation>
    <scope>NUCLEOTIDE SEQUENCE [LARGE SCALE GENOMIC DNA]</scope>
    <source>
        <strain evidence="7">4086291</strain>
    </source>
</reference>
<dbReference type="FunFam" id="3.30.428.10:FF:000005">
    <property type="entry name" value="Histidine triad nucleotide-binding protein 1"/>
    <property type="match status" value="1"/>
</dbReference>